<reference evidence="2 3" key="1">
    <citation type="submission" date="2015-02" db="EMBL/GenBank/DDBJ databases">
        <title>Draft Genome Sequences of Two Closely-Related Aflatoxigenic Aspergillus Species Obtained from the Cote d'Ivoire.</title>
        <authorList>
            <person name="Moore G.G."/>
            <person name="Beltz S.B."/>
            <person name="Mack B.M."/>
        </authorList>
    </citation>
    <scope>NUCLEOTIDE SEQUENCE [LARGE SCALE GENOMIC DNA]</scope>
    <source>
        <strain evidence="2 3">SRRC1432</strain>
    </source>
</reference>
<name>A0A0F8XE25_9EURO</name>
<dbReference type="Gene3D" id="3.40.50.300">
    <property type="entry name" value="P-loop containing nucleotide triphosphate hydrolases"/>
    <property type="match status" value="2"/>
</dbReference>
<accession>A0A0F8XE25</accession>
<dbReference type="CDD" id="cd18808">
    <property type="entry name" value="SF1_C_Upf1"/>
    <property type="match status" value="1"/>
</dbReference>
<feature type="domain" description="DNA2/NAM7 helicase-like C-terminal" evidence="1">
    <location>
        <begin position="835"/>
        <end position="1031"/>
    </location>
</feature>
<organism evidence="2 3">
    <name type="scientific">Aspergillus ochraceoroseus</name>
    <dbReference type="NCBI Taxonomy" id="138278"/>
    <lineage>
        <taxon>Eukaryota</taxon>
        <taxon>Fungi</taxon>
        <taxon>Dikarya</taxon>
        <taxon>Ascomycota</taxon>
        <taxon>Pezizomycotina</taxon>
        <taxon>Eurotiomycetes</taxon>
        <taxon>Eurotiomycetidae</taxon>
        <taxon>Eurotiales</taxon>
        <taxon>Aspergillaceae</taxon>
        <taxon>Aspergillus</taxon>
        <taxon>Aspergillus subgen. Nidulantes</taxon>
    </lineage>
</organism>
<dbReference type="EMBL" id="JYKN01001085">
    <property type="protein sequence ID" value="KKK21832.1"/>
    <property type="molecule type" value="Genomic_DNA"/>
</dbReference>
<dbReference type="InterPro" id="IPR027417">
    <property type="entry name" value="P-loop_NTPase"/>
</dbReference>
<gene>
    <name evidence="2" type="ORF">AOCH_003212</name>
</gene>
<sequence>MEDPKDAKIINFTQNLNRTWHTYVEAAPKDHVQDIRNLALINKCLYPPFDNCGLCTAVVKEDFGTWQQISSTGNTRLFFSIGGGADIPYFSLRLRLGSHAGDFHDLDLTAIWTAWHESDYGYRRPVNEPWTTPRDLDKRTFSSRLRDVEFQICKLDEYQAERCGGKAGAPCCRISWAHKDPPYRFNFPDPRKHRNRLRPMEYHNLEIFDLLRRPHVMVSVVTREIGLLIKYWTFMTAIPVPTPPLFPNCDCRFNPKKRCIEPITKIPLTVDRARNAMQIMNIGSVSQSLSTIFINSRHYEAAMTMDILCDMQHQESYLHILNYDPKIRLFPVTDAYMNITRPIDGLFYAIVDMCAHGGDNDLGPGFDLSLPSPAPGTLVEVKVQIKGQNGADDVEFRCKEVVVSGPPCVDLNWYCRRATNPICIQMAHTSKMLKFHSAASFNVIELPGKVSFLPSVLPHAQAQSAVQSLIHGNSQLKMPSDNWLQSIILAQDNGLRKFFSTPWAMTQQVTSYMEHFQQSLNADQMSAIISGLNCDPLPELLFTLICGGPGTGKTLVSAHIMSFCLDQNIPFFILGSSASSLEALEDRFMGVSDVKGLSNPSANFYRLDFELGDCHERRMANGYQHRWFRDSRIEAMKKTAILNSDFGPEVLIPLWVWLKSRISSESKFSLGAYILRRLKKAVLIGPCGWESPSPDRDKEEFHLLWDVICWYRALERDGCVFDEPLQSDGSTLQSAKDTLLIGFRDALEALQRYYTARGKGILCPARSVGKAALRELRPLYILMENASSISEPACLTALVEHYPSTKKITLVGDSCQSPVPVTSWQGNDCLEVERISLFERLQATGMPAVELRIQYRMETTIARLVSDIFYPEKLQTHASCIDRPPALLYREVMNAFATHGSPGNLAFISVNNPATWRRPNTCSMFNPQYIHCVVQCVRNLVENGFSDDQILVLSYYAEECRELRQALHVDRPYSNVEIATIDSYEGKEKDFVILSTCRPGGQAGLGIVADRKRTCLALSRAKHGLTIIGHERMGFAKDGFRQHVKYWAGWEAIVRRLKRNHSFRIWSGSVLLDNNLEFHETRDREVVATYNWAKK</sequence>
<dbReference type="OrthoDB" id="6513042at2759"/>
<dbReference type="InterPro" id="IPR047187">
    <property type="entry name" value="SF1_C_Upf1"/>
</dbReference>
<dbReference type="AlphaFoldDB" id="A0A0F8XE25"/>
<dbReference type="PANTHER" id="PTHR10887:SF495">
    <property type="entry name" value="HELICASE SENATAXIN ISOFORM X1-RELATED"/>
    <property type="match status" value="1"/>
</dbReference>
<evidence type="ECO:0000259" key="1">
    <source>
        <dbReference type="Pfam" id="PF13087"/>
    </source>
</evidence>
<dbReference type="PANTHER" id="PTHR10887">
    <property type="entry name" value="DNA2/NAM7 HELICASE FAMILY"/>
    <property type="match status" value="1"/>
</dbReference>
<evidence type="ECO:0000313" key="3">
    <source>
        <dbReference type="Proteomes" id="UP000034947"/>
    </source>
</evidence>
<keyword evidence="3" id="KW-1185">Reference proteome</keyword>
<dbReference type="VEuPathDB" id="FungiDB:P175DRAFT_0534631"/>
<proteinExistence type="predicted"/>
<dbReference type="Pfam" id="PF13087">
    <property type="entry name" value="AAA_12"/>
    <property type="match status" value="1"/>
</dbReference>
<protein>
    <recommendedName>
        <fullName evidence="1">DNA2/NAM7 helicase-like C-terminal domain-containing protein</fullName>
    </recommendedName>
</protein>
<dbReference type="InterPro" id="IPR045055">
    <property type="entry name" value="DNA2/NAM7-like"/>
</dbReference>
<dbReference type="InterPro" id="IPR041679">
    <property type="entry name" value="DNA2/NAM7-like_C"/>
</dbReference>
<comment type="caution">
    <text evidence="2">The sequence shown here is derived from an EMBL/GenBank/DDBJ whole genome shotgun (WGS) entry which is preliminary data.</text>
</comment>
<dbReference type="SUPFAM" id="SSF52540">
    <property type="entry name" value="P-loop containing nucleoside triphosphate hydrolases"/>
    <property type="match status" value="1"/>
</dbReference>
<evidence type="ECO:0000313" key="2">
    <source>
        <dbReference type="EMBL" id="KKK21832.1"/>
    </source>
</evidence>
<dbReference type="Proteomes" id="UP000034947">
    <property type="component" value="Unassembled WGS sequence"/>
</dbReference>